<dbReference type="InterPro" id="IPR003599">
    <property type="entry name" value="Ig_sub"/>
</dbReference>
<dbReference type="GO" id="GO:1903037">
    <property type="term" value="P:regulation of leukocyte cell-cell adhesion"/>
    <property type="evidence" value="ECO:0007669"/>
    <property type="project" value="UniProtKB-ARBA"/>
</dbReference>
<evidence type="ECO:0000256" key="6">
    <source>
        <dbReference type="ARBA" id="ARBA00023319"/>
    </source>
</evidence>
<protein>
    <recommendedName>
        <fullName evidence="8">Ig-like domain-containing protein</fullName>
    </recommendedName>
</protein>
<dbReference type="PANTHER" id="PTHR24100">
    <property type="entry name" value="BUTYROPHILIN"/>
    <property type="match status" value="1"/>
</dbReference>
<keyword evidence="5" id="KW-0325">Glycoprotein</keyword>
<evidence type="ECO:0000256" key="5">
    <source>
        <dbReference type="ARBA" id="ARBA00023180"/>
    </source>
</evidence>
<dbReference type="PROSITE" id="PS50835">
    <property type="entry name" value="IG_LIKE"/>
    <property type="match status" value="1"/>
</dbReference>
<evidence type="ECO:0000259" key="8">
    <source>
        <dbReference type="PROSITE" id="PS50835"/>
    </source>
</evidence>
<dbReference type="FunFam" id="2.60.40.10:FF:000142">
    <property type="entry name" value="V-set domain-containing T-cell activation inhibitor 1"/>
    <property type="match status" value="1"/>
</dbReference>
<evidence type="ECO:0000256" key="2">
    <source>
        <dbReference type="ARBA" id="ARBA00022729"/>
    </source>
</evidence>
<dbReference type="Gene3D" id="2.60.40.10">
    <property type="entry name" value="Immunoglobulins"/>
    <property type="match status" value="1"/>
</dbReference>
<proteinExistence type="predicted"/>
<dbReference type="InterPro" id="IPR007110">
    <property type="entry name" value="Ig-like_dom"/>
</dbReference>
<name>A0AAW2AMW5_CULAL</name>
<keyword evidence="3" id="KW-0472">Membrane</keyword>
<dbReference type="InterPro" id="IPR050504">
    <property type="entry name" value="IgSF_BTN/MOG"/>
</dbReference>
<dbReference type="GO" id="GO:0001817">
    <property type="term" value="P:regulation of cytokine production"/>
    <property type="evidence" value="ECO:0007669"/>
    <property type="project" value="TreeGrafter"/>
</dbReference>
<dbReference type="SUPFAM" id="SSF48726">
    <property type="entry name" value="Immunoglobulin"/>
    <property type="match status" value="1"/>
</dbReference>
<keyword evidence="10" id="KW-1185">Reference proteome</keyword>
<evidence type="ECO:0000256" key="4">
    <source>
        <dbReference type="ARBA" id="ARBA00023157"/>
    </source>
</evidence>
<dbReference type="AlphaFoldDB" id="A0AAW2AMW5"/>
<keyword evidence="2" id="KW-0732">Signal</keyword>
<gene>
    <name evidence="9" type="ORF">ABG768_022839</name>
</gene>
<dbReference type="EMBL" id="JAWDJR010000005">
    <property type="protein sequence ID" value="KAK9974762.1"/>
    <property type="molecule type" value="Genomic_DNA"/>
</dbReference>
<accession>A0AAW2AMW5</accession>
<feature type="compositionally biased region" description="Basic and acidic residues" evidence="7">
    <location>
        <begin position="382"/>
        <end position="404"/>
    </location>
</feature>
<feature type="domain" description="Ig-like" evidence="8">
    <location>
        <begin position="14"/>
        <end position="113"/>
    </location>
</feature>
<dbReference type="GO" id="GO:0005102">
    <property type="term" value="F:signaling receptor binding"/>
    <property type="evidence" value="ECO:0007669"/>
    <property type="project" value="TreeGrafter"/>
</dbReference>
<comment type="subcellular location">
    <subcellularLocation>
        <location evidence="1">Membrane</location>
    </subcellularLocation>
</comment>
<dbReference type="GO" id="GO:0050863">
    <property type="term" value="P:regulation of T cell activation"/>
    <property type="evidence" value="ECO:0007669"/>
    <property type="project" value="UniProtKB-ARBA"/>
</dbReference>
<keyword evidence="4" id="KW-1015">Disulfide bond</keyword>
<dbReference type="PANTHER" id="PTHR24100:SF130">
    <property type="entry name" value="BUTYROPHILIN-LIKE PROTEIN 9"/>
    <property type="match status" value="1"/>
</dbReference>
<evidence type="ECO:0000256" key="1">
    <source>
        <dbReference type="ARBA" id="ARBA00004370"/>
    </source>
</evidence>
<dbReference type="Pfam" id="PF07686">
    <property type="entry name" value="V-set"/>
    <property type="match status" value="1"/>
</dbReference>
<dbReference type="GO" id="GO:0009897">
    <property type="term" value="C:external side of plasma membrane"/>
    <property type="evidence" value="ECO:0007669"/>
    <property type="project" value="TreeGrafter"/>
</dbReference>
<dbReference type="GO" id="GO:0050852">
    <property type="term" value="P:T cell receptor signaling pathway"/>
    <property type="evidence" value="ECO:0007669"/>
    <property type="project" value="TreeGrafter"/>
</dbReference>
<organism evidence="9 10">
    <name type="scientific">Culter alburnus</name>
    <name type="common">Topmouth culter</name>
    <dbReference type="NCBI Taxonomy" id="194366"/>
    <lineage>
        <taxon>Eukaryota</taxon>
        <taxon>Metazoa</taxon>
        <taxon>Chordata</taxon>
        <taxon>Craniata</taxon>
        <taxon>Vertebrata</taxon>
        <taxon>Euteleostomi</taxon>
        <taxon>Actinopterygii</taxon>
        <taxon>Neopterygii</taxon>
        <taxon>Teleostei</taxon>
        <taxon>Ostariophysi</taxon>
        <taxon>Cypriniformes</taxon>
        <taxon>Xenocyprididae</taxon>
        <taxon>Xenocypridinae</taxon>
        <taxon>Culter</taxon>
    </lineage>
</organism>
<dbReference type="SMART" id="SM00409">
    <property type="entry name" value="IG"/>
    <property type="match status" value="1"/>
</dbReference>
<dbReference type="InterPro" id="IPR013783">
    <property type="entry name" value="Ig-like_fold"/>
</dbReference>
<sequence length="419" mass="49131">MASASSNEFHLIVPNESQNAEVKLGSDVTIPCHLSPEISAVDMEIRWFKETNCACLYKNKEVIEGRSYEGRTGLSTEELNKGNVSLNFREFKESDMGVYLCQVISEERTEEITIEVEERKDSDGQPVNQSSKIQGRQVHLILHESSRTWGGNQRMKMEESALMTEFEVNYVKVLHQTIFKVFKNQGKKLEQTELQLKESKTDLERVLQQLETITEKFGLLENKNDVDMKESQMQQTEKQLLQITKYTEEKQNQLEEKDTELENMSKQISEKEKLLESTIKEMETSKQQLETLRQEQMRQQELLEKKEQLRISKLNEKSKCLEETKSLLEEREGKIKDLEKEKDRLNEELQDKDKRLKDINAKLIQTVREVEKKQNQLQGKHTQLENMHKMLSEKMRRPENKELEASQPDEQETKSKLGK</sequence>
<evidence type="ECO:0000256" key="7">
    <source>
        <dbReference type="SAM" id="MobiDB-lite"/>
    </source>
</evidence>
<dbReference type="InterPro" id="IPR036179">
    <property type="entry name" value="Ig-like_dom_sf"/>
</dbReference>
<evidence type="ECO:0000313" key="9">
    <source>
        <dbReference type="EMBL" id="KAK9974762.1"/>
    </source>
</evidence>
<reference evidence="9 10" key="1">
    <citation type="submission" date="2024-05" db="EMBL/GenBank/DDBJ databases">
        <title>A high-quality chromosomal-level genome assembly of Topmouth culter (Culter alburnus).</title>
        <authorList>
            <person name="Zhao H."/>
        </authorList>
    </citation>
    <scope>NUCLEOTIDE SEQUENCE [LARGE SCALE GENOMIC DNA]</scope>
    <source>
        <strain evidence="9">CATC2023</strain>
        <tissue evidence="9">Muscle</tissue>
    </source>
</reference>
<dbReference type="Proteomes" id="UP001479290">
    <property type="component" value="Unassembled WGS sequence"/>
</dbReference>
<comment type="caution">
    <text evidence="9">The sequence shown here is derived from an EMBL/GenBank/DDBJ whole genome shotgun (WGS) entry which is preliminary data.</text>
</comment>
<keyword evidence="6" id="KW-0393">Immunoglobulin domain</keyword>
<evidence type="ECO:0000256" key="3">
    <source>
        <dbReference type="ARBA" id="ARBA00023136"/>
    </source>
</evidence>
<evidence type="ECO:0000313" key="10">
    <source>
        <dbReference type="Proteomes" id="UP001479290"/>
    </source>
</evidence>
<feature type="region of interest" description="Disordered" evidence="7">
    <location>
        <begin position="372"/>
        <end position="419"/>
    </location>
</feature>
<dbReference type="InterPro" id="IPR013106">
    <property type="entry name" value="Ig_V-set"/>
</dbReference>